<gene>
    <name evidence="1" type="ORF">GTQ45_01675</name>
</gene>
<evidence type="ECO:0000313" key="1">
    <source>
        <dbReference type="EMBL" id="NBG94439.1"/>
    </source>
</evidence>
<dbReference type="GeneID" id="300653418"/>
<dbReference type="Pfam" id="PF09898">
    <property type="entry name" value="DUF2125"/>
    <property type="match status" value="1"/>
</dbReference>
<organism evidence="1 2">
    <name type="scientific">Pyruvatibacter mobilis</name>
    <dbReference type="NCBI Taxonomy" id="1712261"/>
    <lineage>
        <taxon>Bacteria</taxon>
        <taxon>Pseudomonadati</taxon>
        <taxon>Pseudomonadota</taxon>
        <taxon>Alphaproteobacteria</taxon>
        <taxon>Hyphomicrobiales</taxon>
        <taxon>Parvibaculaceae</taxon>
        <taxon>Pyruvatibacter</taxon>
    </lineage>
</organism>
<evidence type="ECO:0000313" key="2">
    <source>
        <dbReference type="Proteomes" id="UP000470384"/>
    </source>
</evidence>
<keyword evidence="2" id="KW-1185">Reference proteome</keyword>
<protein>
    <submittedName>
        <fullName evidence="1">DUF2125 domain-containing protein</fullName>
    </submittedName>
</protein>
<dbReference type="Proteomes" id="UP000470384">
    <property type="component" value="Unassembled WGS sequence"/>
</dbReference>
<reference evidence="1 2" key="1">
    <citation type="journal article" date="2016" name="Int. J. Syst. Evol. Microbiol.">
        <title>Pyruvatibacter mobilis gen. nov., sp. nov., a marine bacterium from the culture broth of Picochlorum sp. 122.</title>
        <authorList>
            <person name="Wang G."/>
            <person name="Tang M."/>
            <person name="Wu H."/>
            <person name="Dai S."/>
            <person name="Li T."/>
            <person name="Chen C."/>
            <person name="He H."/>
            <person name="Fan J."/>
            <person name="Xiang W."/>
            <person name="Li X."/>
        </authorList>
    </citation>
    <scope>NUCLEOTIDE SEQUENCE [LARGE SCALE GENOMIC DNA]</scope>
    <source>
        <strain evidence="1 2">GYP-11</strain>
    </source>
</reference>
<sequence>MLNRIPKTAFPMLALALLLGLYTLYWMSVADRLRLEIDTWQARQAEDGIEVAWDDMRVTGWPLRLRLELDNLRYAALSADTPWSWQTPEFHAHALPYRLDHLIAAARSPMQLTYGSGSNEQRWEVAAESAEASYVMRDGHPLRLAIDLQTVEATRLDRPAVLGAERLQVHARKVEDLDGAVDIALRGANMALGKDIAPGLVDLMGPTIEHVGVQSRVTALAGDRVFQDLALLAMDGATLQVSQGTITWGETGATASGAMDIAADGTANGRFDTTLRGHDVIIDGLIRQKLIASNMEGTLKTAMSVLSLASGADPGQLRLPLIIKNDEVFLGPVRLTGTAGDTP</sequence>
<dbReference type="InterPro" id="IPR018666">
    <property type="entry name" value="DUF2125"/>
</dbReference>
<dbReference type="EMBL" id="WXYQ01000001">
    <property type="protein sequence ID" value="NBG94439.1"/>
    <property type="molecule type" value="Genomic_DNA"/>
</dbReference>
<dbReference type="OrthoDB" id="7169664at2"/>
<comment type="caution">
    <text evidence="1">The sequence shown here is derived from an EMBL/GenBank/DDBJ whole genome shotgun (WGS) entry which is preliminary data.</text>
</comment>
<proteinExistence type="predicted"/>
<dbReference type="AlphaFoldDB" id="A0A845Q7T1"/>
<dbReference type="RefSeq" id="WP_160586535.1">
    <property type="nucleotide sequence ID" value="NZ_BMHN01000001.1"/>
</dbReference>
<accession>A0A845Q7T1</accession>
<name>A0A845Q7T1_9HYPH</name>